<protein>
    <recommendedName>
        <fullName evidence="2">ATP-grasp domain-containing protein</fullName>
    </recommendedName>
</protein>
<keyword evidence="4" id="KW-1185">Reference proteome</keyword>
<dbReference type="EMBL" id="BMXL01000046">
    <property type="protein sequence ID" value="GHD37246.1"/>
    <property type="molecule type" value="Genomic_DNA"/>
</dbReference>
<dbReference type="Gene3D" id="3.30.470.20">
    <property type="entry name" value="ATP-grasp fold, B domain"/>
    <property type="match status" value="1"/>
</dbReference>
<dbReference type="GO" id="GO:0005524">
    <property type="term" value="F:ATP binding"/>
    <property type="evidence" value="ECO:0007669"/>
    <property type="project" value="UniProtKB-UniRule"/>
</dbReference>
<gene>
    <name evidence="3" type="ORF">GCM10007147_45130</name>
</gene>
<dbReference type="Proteomes" id="UP000654947">
    <property type="component" value="Unassembled WGS sequence"/>
</dbReference>
<dbReference type="InterPro" id="IPR040754">
    <property type="entry name" value="PreAtp-grasp"/>
</dbReference>
<dbReference type="InterPro" id="IPR011761">
    <property type="entry name" value="ATP-grasp"/>
</dbReference>
<sequence>MPRLFVGNVDNEHLTGDVRQASPAQRMTSALEATSALWTAREGDALILPLTPGDEFREHVEAQTGVARDQVHIVPGPGTAADPAVITGDVLLSREMIERVRSVVTAPEEWSLGAYYSDRTVAHLGDTLGISLPDHPFIREGGNELFNSKAIFRRLAAGAGVPVPIGGTASSPAMLERLLREILSETRAAIVKKDLSAGATGNVVISDDASTDFSGATHLIEVDRNSRFSELAQRLWEAQVPGGHGEVVVEEYHANSDSLYVELNVGDEGVDVLGWGRERMDPVWVGFEISRSLLSEKQREELLDVSVALGMLVFSLGYRGLMSVDAIIAENRNLYLNEINARVSGCTHIHGLLPGADLSVDTTVLTRKDVFCPSFKHGIEALVREGIEWTPQKGGVLLLSEDSLEGGSMEIMTAAPDEAQARALEKTATDLLNRAEW</sequence>
<evidence type="ECO:0000313" key="3">
    <source>
        <dbReference type="EMBL" id="GHD37246.1"/>
    </source>
</evidence>
<dbReference type="SUPFAM" id="SSF56059">
    <property type="entry name" value="Glutathione synthetase ATP-binding domain-like"/>
    <property type="match status" value="1"/>
</dbReference>
<feature type="domain" description="ATP-grasp" evidence="2">
    <location>
        <begin position="153"/>
        <end position="371"/>
    </location>
</feature>
<dbReference type="GO" id="GO:0046872">
    <property type="term" value="F:metal ion binding"/>
    <property type="evidence" value="ECO:0007669"/>
    <property type="project" value="InterPro"/>
</dbReference>
<proteinExistence type="predicted"/>
<keyword evidence="1" id="KW-0547">Nucleotide-binding</keyword>
<evidence type="ECO:0000256" key="1">
    <source>
        <dbReference type="PROSITE-ProRule" id="PRU00409"/>
    </source>
</evidence>
<evidence type="ECO:0000259" key="2">
    <source>
        <dbReference type="PROSITE" id="PS50975"/>
    </source>
</evidence>
<dbReference type="PROSITE" id="PS50975">
    <property type="entry name" value="ATP_GRASP"/>
    <property type="match status" value="1"/>
</dbReference>
<name>A0A918XL56_9ACTN</name>
<organism evidence="3 4">
    <name type="scientific">Nocardiopsis kunsanensis</name>
    <dbReference type="NCBI Taxonomy" id="141693"/>
    <lineage>
        <taxon>Bacteria</taxon>
        <taxon>Bacillati</taxon>
        <taxon>Actinomycetota</taxon>
        <taxon>Actinomycetes</taxon>
        <taxon>Streptosporangiales</taxon>
        <taxon>Nocardiopsidaceae</taxon>
        <taxon>Nocardiopsis</taxon>
    </lineage>
</organism>
<accession>A0A918XL56</accession>
<reference evidence="3 4" key="1">
    <citation type="journal article" date="2014" name="Int. J. Syst. Evol. Microbiol.">
        <title>Complete genome sequence of Corynebacterium casei LMG S-19264T (=DSM 44701T), isolated from a smear-ripened cheese.</title>
        <authorList>
            <consortium name="US DOE Joint Genome Institute (JGI-PGF)"/>
            <person name="Walter F."/>
            <person name="Albersmeier A."/>
            <person name="Kalinowski J."/>
            <person name="Ruckert C."/>
        </authorList>
    </citation>
    <scope>NUCLEOTIDE SEQUENCE [LARGE SCALE GENOMIC DNA]</scope>
    <source>
        <strain evidence="3 4">KCTC 19473</strain>
    </source>
</reference>
<dbReference type="AlphaFoldDB" id="A0A918XL56"/>
<comment type="caution">
    <text evidence="3">The sequence shown here is derived from an EMBL/GenBank/DDBJ whole genome shotgun (WGS) entry which is preliminary data.</text>
</comment>
<evidence type="ECO:0000313" key="4">
    <source>
        <dbReference type="Proteomes" id="UP000654947"/>
    </source>
</evidence>
<dbReference type="Pfam" id="PF18604">
    <property type="entry name" value="PreAtp-grasp"/>
    <property type="match status" value="1"/>
</dbReference>
<keyword evidence="1" id="KW-0067">ATP-binding</keyword>